<protein>
    <submittedName>
        <fullName evidence="1">Uncharacterized protein</fullName>
    </submittedName>
</protein>
<proteinExistence type="predicted"/>
<sequence>MDQRSLPLSGRVIGVTADRRWEEQERLFAARGAAVVHGPTMTTVDLTQDVALRRATEALIASPPDYLVATTGLGMR</sequence>
<dbReference type="InterPro" id="IPR036108">
    <property type="entry name" value="4pyrrol_syn_uPrphyn_synt_sf"/>
</dbReference>
<gene>
    <name evidence="1" type="ORF">AVDCRST_MAG29-1263</name>
</gene>
<dbReference type="InterPro" id="IPR039793">
    <property type="entry name" value="UROS/Hem4"/>
</dbReference>
<dbReference type="PANTHER" id="PTHR40082:SF1">
    <property type="entry name" value="BLR5956 PROTEIN"/>
    <property type="match status" value="1"/>
</dbReference>
<dbReference type="Gene3D" id="3.40.50.10090">
    <property type="match status" value="1"/>
</dbReference>
<dbReference type="GO" id="GO:0004852">
    <property type="term" value="F:uroporphyrinogen-III synthase activity"/>
    <property type="evidence" value="ECO:0007669"/>
    <property type="project" value="InterPro"/>
</dbReference>
<accession>A0A6J4LNN9</accession>
<name>A0A6J4LNN9_9ACTN</name>
<reference evidence="1" key="1">
    <citation type="submission" date="2020-02" db="EMBL/GenBank/DDBJ databases">
        <authorList>
            <person name="Meier V. D."/>
        </authorList>
    </citation>
    <scope>NUCLEOTIDE SEQUENCE</scope>
    <source>
        <strain evidence="1">AVDCRST_MAG29</strain>
    </source>
</reference>
<dbReference type="PANTHER" id="PTHR40082">
    <property type="entry name" value="BLR5956 PROTEIN"/>
    <property type="match status" value="1"/>
</dbReference>
<organism evidence="1">
    <name type="scientific">uncultured Nocardioidaceae bacterium</name>
    <dbReference type="NCBI Taxonomy" id="253824"/>
    <lineage>
        <taxon>Bacteria</taxon>
        <taxon>Bacillati</taxon>
        <taxon>Actinomycetota</taxon>
        <taxon>Actinomycetes</taxon>
        <taxon>Propionibacteriales</taxon>
        <taxon>Nocardioidaceae</taxon>
        <taxon>environmental samples</taxon>
    </lineage>
</organism>
<feature type="non-terminal residue" evidence="1">
    <location>
        <position position="76"/>
    </location>
</feature>
<dbReference type="GO" id="GO:0006780">
    <property type="term" value="P:uroporphyrinogen III biosynthetic process"/>
    <property type="evidence" value="ECO:0007669"/>
    <property type="project" value="InterPro"/>
</dbReference>
<dbReference type="SUPFAM" id="SSF69618">
    <property type="entry name" value="HemD-like"/>
    <property type="match status" value="1"/>
</dbReference>
<evidence type="ECO:0000313" key="1">
    <source>
        <dbReference type="EMBL" id="CAA9335732.1"/>
    </source>
</evidence>
<dbReference type="EMBL" id="CADCUG010000071">
    <property type="protein sequence ID" value="CAA9335732.1"/>
    <property type="molecule type" value="Genomic_DNA"/>
</dbReference>
<dbReference type="AlphaFoldDB" id="A0A6J4LNN9"/>